<evidence type="ECO:0000256" key="4">
    <source>
        <dbReference type="ARBA" id="ARBA00023295"/>
    </source>
</evidence>
<dbReference type="RefSeq" id="WP_172176474.1">
    <property type="nucleotide sequence ID" value="NZ_CASGIA010000006.1"/>
</dbReference>
<evidence type="ECO:0000313" key="11">
    <source>
        <dbReference type="Proteomes" id="UP001193734"/>
    </source>
</evidence>
<dbReference type="InterPro" id="IPR006047">
    <property type="entry name" value="GH13_cat_dom"/>
</dbReference>
<dbReference type="InterPro" id="IPR059177">
    <property type="entry name" value="GH29D-like_dom"/>
</dbReference>
<keyword evidence="11" id="KW-1185">Reference proteome</keyword>
<evidence type="ECO:0000256" key="7">
    <source>
        <dbReference type="SAM" id="MobiDB-lite"/>
    </source>
</evidence>
<feature type="domain" description="Glycosyl hydrolase family 13 catalytic" evidence="9">
    <location>
        <begin position="28"/>
        <end position="358"/>
    </location>
</feature>
<gene>
    <name evidence="10" type="ORF">HPS55_03660</name>
</gene>
<dbReference type="PANTHER" id="PTHR43447">
    <property type="entry name" value="ALPHA-AMYLASE"/>
    <property type="match status" value="1"/>
</dbReference>
<keyword evidence="3 6" id="KW-0119">Carbohydrate metabolism</keyword>
<reference evidence="10 11" key="1">
    <citation type="submission" date="2020-05" db="EMBL/GenBank/DDBJ databases">
        <title>Distinct polysaccharide utilization as determinants for interspecies competition between intestinal Prevotella spp.</title>
        <authorList>
            <person name="Galvez E.J.C."/>
            <person name="Iljazovic A."/>
            <person name="Strowig T."/>
        </authorList>
    </citation>
    <scope>NUCLEOTIDE SEQUENCE [LARGE SCALE GENOMIC DNA]</scope>
    <source>
        <strain evidence="10 11">PROD</strain>
    </source>
</reference>
<keyword evidence="4 6" id="KW-0326">Glycosidase</keyword>
<name>A0ABX2ASG8_9BACT</name>
<evidence type="ECO:0000256" key="1">
    <source>
        <dbReference type="ARBA" id="ARBA00008061"/>
    </source>
</evidence>
<sequence length="664" mass="74592">MKKFLSLFVALITTINIQAQGWPAQYGGVILQGFSWDSYDYSQWTILESQATDMKGFIDFVWVPQSGKCLETTQVMGYMPYYYFRHDSSFGTETELRSMIKTFKENGIMTMADVVVNHHQTDGWFDFPAETYNGVTYQFMSTDICKNDDGGNTLKQANAQSVSLSPNNDEGEDFSGGRDLDHKSENVQRIVKAYVKYLKDDLGYEGFRYDMVKGFDASHVADYNDAAGIEYSVGEHWSSVSETSSWIKATDYKSAAFDFQFHYAMTNAIKQSNWQQLNNHKTLMHDADFRRYAVTFVENHDIQDRGVPDGQYNTKDPIAEPYILAANAYLLAMPGTPCIFQPHWRAYEQELKSMIEARKLAGITNTSDFGSYLSNTAYCQTFAKGEDNKRLMVAVGDETKFSVPNNYTRILGGSHYAYFLTKNAETAWTNKPSGTYGEAFDVTLTAVSEDANAKLVYTLDGTDPKANSTQVNSGATVRIDKACTLKAALLTGGKVTGLTTKEYAIKAFEPYSFKVYVSTDHVGWKDINFYSWGTNSKNSSAKWPGDKITTTETVNGKTWYCKEYYIDSKNDLVNFVFSTGSGSPQTVDKTGINKTAYLEISTTMSNGKYTINDVTKDMTTGIHATAIDTSGNDNGWYDINGRRYNKRPANRGLYIHQGKKYVIN</sequence>
<feature type="signal peptide" evidence="8">
    <location>
        <begin position="1"/>
        <end position="19"/>
    </location>
</feature>
<evidence type="ECO:0000256" key="8">
    <source>
        <dbReference type="SAM" id="SignalP"/>
    </source>
</evidence>
<dbReference type="EC" id="3.2.1.1" evidence="6"/>
<dbReference type="Proteomes" id="UP001193734">
    <property type="component" value="Unassembled WGS sequence"/>
</dbReference>
<dbReference type="SUPFAM" id="SSF51445">
    <property type="entry name" value="(Trans)glycosidases"/>
    <property type="match status" value="1"/>
</dbReference>
<evidence type="ECO:0000313" key="10">
    <source>
        <dbReference type="EMBL" id="NPE13429.1"/>
    </source>
</evidence>
<dbReference type="PRINTS" id="PR00110">
    <property type="entry name" value="ALPHAAMYLASE"/>
</dbReference>
<evidence type="ECO:0000259" key="9">
    <source>
        <dbReference type="SMART" id="SM00642"/>
    </source>
</evidence>
<organism evidence="10 11">
    <name type="scientific">Xylanibacter rodentium</name>
    <dbReference type="NCBI Taxonomy" id="2736289"/>
    <lineage>
        <taxon>Bacteria</taxon>
        <taxon>Pseudomonadati</taxon>
        <taxon>Bacteroidota</taxon>
        <taxon>Bacteroidia</taxon>
        <taxon>Bacteroidales</taxon>
        <taxon>Prevotellaceae</taxon>
        <taxon>Xylanibacter</taxon>
    </lineage>
</organism>
<feature type="chain" id="PRO_5046600540" description="Alpha-amylase" evidence="8">
    <location>
        <begin position="20"/>
        <end position="664"/>
    </location>
</feature>
<dbReference type="Pfam" id="PF13290">
    <property type="entry name" value="CHB_HEX_C_1"/>
    <property type="match status" value="1"/>
</dbReference>
<dbReference type="InterPro" id="IPR006046">
    <property type="entry name" value="Alpha_amylase"/>
</dbReference>
<proteinExistence type="inferred from homology"/>
<accession>A0ABX2ASG8</accession>
<dbReference type="InterPro" id="IPR013783">
    <property type="entry name" value="Ig-like_fold"/>
</dbReference>
<evidence type="ECO:0000256" key="3">
    <source>
        <dbReference type="ARBA" id="ARBA00023277"/>
    </source>
</evidence>
<protein>
    <recommendedName>
        <fullName evidence="6">Alpha-amylase</fullName>
        <ecNumber evidence="6">3.2.1.1</ecNumber>
    </recommendedName>
</protein>
<dbReference type="EMBL" id="JABKKE010000004">
    <property type="protein sequence ID" value="NPE13429.1"/>
    <property type="molecule type" value="Genomic_DNA"/>
</dbReference>
<keyword evidence="8" id="KW-0732">Signal</keyword>
<dbReference type="GeneID" id="82156855"/>
<dbReference type="InterPro" id="IPR017853">
    <property type="entry name" value="GH"/>
</dbReference>
<feature type="compositionally biased region" description="Polar residues" evidence="7">
    <location>
        <begin position="159"/>
        <end position="168"/>
    </location>
</feature>
<dbReference type="Gene3D" id="2.60.40.10">
    <property type="entry name" value="Immunoglobulins"/>
    <property type="match status" value="1"/>
</dbReference>
<dbReference type="CDD" id="cd11314">
    <property type="entry name" value="AmyAc_arch_bac_plant_AmyA"/>
    <property type="match status" value="1"/>
</dbReference>
<dbReference type="Pfam" id="PF00128">
    <property type="entry name" value="Alpha-amylase"/>
    <property type="match status" value="1"/>
</dbReference>
<keyword evidence="2 6" id="KW-0378">Hydrolase</keyword>
<dbReference type="SMART" id="SM00642">
    <property type="entry name" value="Aamy"/>
    <property type="match status" value="1"/>
</dbReference>
<feature type="region of interest" description="Disordered" evidence="7">
    <location>
        <begin position="159"/>
        <end position="180"/>
    </location>
</feature>
<comment type="caution">
    <text evidence="10">The sequence shown here is derived from an EMBL/GenBank/DDBJ whole genome shotgun (WGS) entry which is preliminary data.</text>
</comment>
<evidence type="ECO:0000256" key="6">
    <source>
        <dbReference type="RuleBase" id="RU361134"/>
    </source>
</evidence>
<comment type="similarity">
    <text evidence="1 5">Belongs to the glycosyl hydrolase 13 family.</text>
</comment>
<comment type="catalytic activity">
    <reaction evidence="6">
        <text>Endohydrolysis of (1-&gt;4)-alpha-D-glucosidic linkages in polysaccharides containing three or more (1-&gt;4)-alpha-linked D-glucose units.</text>
        <dbReference type="EC" id="3.2.1.1"/>
    </reaction>
</comment>
<evidence type="ECO:0000256" key="5">
    <source>
        <dbReference type="RuleBase" id="RU003615"/>
    </source>
</evidence>
<dbReference type="Gene3D" id="3.20.20.80">
    <property type="entry name" value="Glycosidases"/>
    <property type="match status" value="1"/>
</dbReference>
<evidence type="ECO:0000256" key="2">
    <source>
        <dbReference type="ARBA" id="ARBA00022801"/>
    </source>
</evidence>